<organism evidence="1 2">
    <name type="scientific">Eragrostis curvula</name>
    <name type="common">weeping love grass</name>
    <dbReference type="NCBI Taxonomy" id="38414"/>
    <lineage>
        <taxon>Eukaryota</taxon>
        <taxon>Viridiplantae</taxon>
        <taxon>Streptophyta</taxon>
        <taxon>Embryophyta</taxon>
        <taxon>Tracheophyta</taxon>
        <taxon>Spermatophyta</taxon>
        <taxon>Magnoliopsida</taxon>
        <taxon>Liliopsida</taxon>
        <taxon>Poales</taxon>
        <taxon>Poaceae</taxon>
        <taxon>PACMAD clade</taxon>
        <taxon>Chloridoideae</taxon>
        <taxon>Eragrostideae</taxon>
        <taxon>Eragrostidinae</taxon>
        <taxon>Eragrostis</taxon>
    </lineage>
</organism>
<keyword evidence="2" id="KW-1185">Reference proteome</keyword>
<dbReference type="Gramene" id="TVU30274">
    <property type="protein sequence ID" value="TVU30274"/>
    <property type="gene ID" value="EJB05_21884"/>
</dbReference>
<evidence type="ECO:0000313" key="2">
    <source>
        <dbReference type="Proteomes" id="UP000324897"/>
    </source>
</evidence>
<dbReference type="EMBL" id="RWGY01000011">
    <property type="protein sequence ID" value="TVU30274.1"/>
    <property type="molecule type" value="Genomic_DNA"/>
</dbReference>
<dbReference type="Proteomes" id="UP000324897">
    <property type="component" value="Chromosome 1"/>
</dbReference>
<reference evidence="1 2" key="1">
    <citation type="journal article" date="2019" name="Sci. Rep.">
        <title>A high-quality genome of Eragrostis curvula grass provides insights into Poaceae evolution and supports new strategies to enhance forage quality.</title>
        <authorList>
            <person name="Carballo J."/>
            <person name="Santos B.A.C.M."/>
            <person name="Zappacosta D."/>
            <person name="Garbus I."/>
            <person name="Selva J.P."/>
            <person name="Gallo C.A."/>
            <person name="Diaz A."/>
            <person name="Albertini E."/>
            <person name="Caccamo M."/>
            <person name="Echenique V."/>
        </authorList>
    </citation>
    <scope>NUCLEOTIDE SEQUENCE [LARGE SCALE GENOMIC DNA]</scope>
    <source>
        <strain evidence="2">cv. Victoria</strain>
        <tissue evidence="1">Leaf</tissue>
    </source>
</reference>
<comment type="caution">
    <text evidence="1">The sequence shown here is derived from an EMBL/GenBank/DDBJ whole genome shotgun (WGS) entry which is preliminary data.</text>
</comment>
<dbReference type="AlphaFoldDB" id="A0A5J9V418"/>
<gene>
    <name evidence="1" type="ORF">EJB05_21884</name>
</gene>
<sequence>MAAAAAALKPRDADTYRVDRTLKFSSSPPSTQKSITANFVICVRSQIAVTVRLQLLRAGVAYGGTPLLATFVALTKIQQRAKINTYI</sequence>
<proteinExistence type="predicted"/>
<protein>
    <submittedName>
        <fullName evidence="1">Uncharacterized protein</fullName>
    </submittedName>
</protein>
<feature type="non-terminal residue" evidence="1">
    <location>
        <position position="1"/>
    </location>
</feature>
<accession>A0A5J9V418</accession>
<name>A0A5J9V418_9POAL</name>
<evidence type="ECO:0000313" key="1">
    <source>
        <dbReference type="EMBL" id="TVU30274.1"/>
    </source>
</evidence>